<dbReference type="Proteomes" id="UP000499080">
    <property type="component" value="Unassembled WGS sequence"/>
</dbReference>
<name>A0A4Y2LVF6_ARAVE</name>
<evidence type="ECO:0000313" key="1">
    <source>
        <dbReference type="EMBL" id="GBN18512.1"/>
    </source>
</evidence>
<dbReference type="OrthoDB" id="6569332at2759"/>
<accession>A0A4Y2LVF6</accession>
<reference evidence="1 2" key="1">
    <citation type="journal article" date="2019" name="Sci. Rep.">
        <title>Orb-weaving spider Araneus ventricosus genome elucidates the spidroin gene catalogue.</title>
        <authorList>
            <person name="Kono N."/>
            <person name="Nakamura H."/>
            <person name="Ohtoshi R."/>
            <person name="Moran D.A.P."/>
            <person name="Shinohara A."/>
            <person name="Yoshida Y."/>
            <person name="Fujiwara M."/>
            <person name="Mori M."/>
            <person name="Tomita M."/>
            <person name="Arakawa K."/>
        </authorList>
    </citation>
    <scope>NUCLEOTIDE SEQUENCE [LARGE SCALE GENOMIC DNA]</scope>
</reference>
<protein>
    <submittedName>
        <fullName evidence="1">Uncharacterized protein</fullName>
    </submittedName>
</protein>
<sequence>MIAFSANNPQNPSNKSIDNSLQNVLKVIFLINLGKFHSQIEVNVPEHSYGNMSEVCEFSSKNIPCCLDGKVRLPNLIEAPDLFKGLLCRNSQEAKKISTADSRI</sequence>
<dbReference type="AlphaFoldDB" id="A0A4Y2LVF6"/>
<keyword evidence="2" id="KW-1185">Reference proteome</keyword>
<organism evidence="1 2">
    <name type="scientific">Araneus ventricosus</name>
    <name type="common">Orbweaver spider</name>
    <name type="synonym">Epeira ventricosa</name>
    <dbReference type="NCBI Taxonomy" id="182803"/>
    <lineage>
        <taxon>Eukaryota</taxon>
        <taxon>Metazoa</taxon>
        <taxon>Ecdysozoa</taxon>
        <taxon>Arthropoda</taxon>
        <taxon>Chelicerata</taxon>
        <taxon>Arachnida</taxon>
        <taxon>Araneae</taxon>
        <taxon>Araneomorphae</taxon>
        <taxon>Entelegynae</taxon>
        <taxon>Araneoidea</taxon>
        <taxon>Araneidae</taxon>
        <taxon>Araneus</taxon>
    </lineage>
</organism>
<gene>
    <name evidence="1" type="ORF">AVEN_165008_1</name>
</gene>
<dbReference type="EMBL" id="BGPR01006385">
    <property type="protein sequence ID" value="GBN18512.1"/>
    <property type="molecule type" value="Genomic_DNA"/>
</dbReference>
<comment type="caution">
    <text evidence="1">The sequence shown here is derived from an EMBL/GenBank/DDBJ whole genome shotgun (WGS) entry which is preliminary data.</text>
</comment>
<evidence type="ECO:0000313" key="2">
    <source>
        <dbReference type="Proteomes" id="UP000499080"/>
    </source>
</evidence>
<proteinExistence type="predicted"/>